<dbReference type="PANTHER" id="PTHR33572:SF3">
    <property type="entry name" value="VELVET COMPLEX SUBUNIT B"/>
    <property type="match status" value="1"/>
</dbReference>
<dbReference type="OrthoDB" id="5599552at2759"/>
<evidence type="ECO:0000256" key="5">
    <source>
        <dbReference type="SAM" id="MobiDB-lite"/>
    </source>
</evidence>
<name>A0A5C3MPW4_9AGAM</name>
<feature type="domain" description="Velvet" evidence="6">
    <location>
        <begin position="81"/>
        <end position="294"/>
    </location>
</feature>
<evidence type="ECO:0000313" key="7">
    <source>
        <dbReference type="EMBL" id="TFK46088.1"/>
    </source>
</evidence>
<dbReference type="PROSITE" id="PS51821">
    <property type="entry name" value="VELVET"/>
    <property type="match status" value="1"/>
</dbReference>
<keyword evidence="4" id="KW-0539">Nucleus</keyword>
<sequence>MFYNRAESSRSRYNVPPPFSHPSYGAGPEPGTYGHHQRMQYEPGPSPSQHRTPPEPARRLLRSQDPALPRGSHFPPDQFRSQGLRAGLVELQRPRLGRKYAVKDRRPLDPPPIVKIQAFRTVETRRGWEEEKLVEDYSNFHELGLICHVDLFEVPEMSESSTVPCREPDDPDIVARIDDFYIRESSKRTTALAGETFVQAARLEHRGNTVLFFVFPDISVRTEGIFILRYRFFELSIFDVAEIQPAEGVPIGPILAETYGGTFEIYSTKDFPGLPESTELTKHVAKYNVRVNVRESRRTRNRGQDESESRHSN</sequence>
<evidence type="ECO:0000256" key="2">
    <source>
        <dbReference type="ARBA" id="ARBA00023015"/>
    </source>
</evidence>
<dbReference type="InterPro" id="IPR021740">
    <property type="entry name" value="Velvet"/>
</dbReference>
<dbReference type="InterPro" id="IPR037525">
    <property type="entry name" value="Velvet_dom"/>
</dbReference>
<evidence type="ECO:0000259" key="6">
    <source>
        <dbReference type="PROSITE" id="PS51821"/>
    </source>
</evidence>
<keyword evidence="3" id="KW-0804">Transcription</keyword>
<dbReference type="GO" id="GO:0005634">
    <property type="term" value="C:nucleus"/>
    <property type="evidence" value="ECO:0007669"/>
    <property type="project" value="UniProtKB-SubCell"/>
</dbReference>
<accession>A0A5C3MPW4</accession>
<feature type="region of interest" description="Disordered" evidence="5">
    <location>
        <begin position="1"/>
        <end position="60"/>
    </location>
</feature>
<evidence type="ECO:0000313" key="8">
    <source>
        <dbReference type="Proteomes" id="UP000305948"/>
    </source>
</evidence>
<organism evidence="7 8">
    <name type="scientific">Heliocybe sulcata</name>
    <dbReference type="NCBI Taxonomy" id="5364"/>
    <lineage>
        <taxon>Eukaryota</taxon>
        <taxon>Fungi</taxon>
        <taxon>Dikarya</taxon>
        <taxon>Basidiomycota</taxon>
        <taxon>Agaricomycotina</taxon>
        <taxon>Agaricomycetes</taxon>
        <taxon>Gloeophyllales</taxon>
        <taxon>Gloeophyllaceae</taxon>
        <taxon>Heliocybe</taxon>
    </lineage>
</organism>
<gene>
    <name evidence="7" type="ORF">OE88DRAFT_1052106</name>
</gene>
<reference evidence="7 8" key="1">
    <citation type="journal article" date="2019" name="Nat. Ecol. Evol.">
        <title>Megaphylogeny resolves global patterns of mushroom evolution.</title>
        <authorList>
            <person name="Varga T."/>
            <person name="Krizsan K."/>
            <person name="Foldi C."/>
            <person name="Dima B."/>
            <person name="Sanchez-Garcia M."/>
            <person name="Sanchez-Ramirez S."/>
            <person name="Szollosi G.J."/>
            <person name="Szarkandi J.G."/>
            <person name="Papp V."/>
            <person name="Albert L."/>
            <person name="Andreopoulos W."/>
            <person name="Angelini C."/>
            <person name="Antonin V."/>
            <person name="Barry K.W."/>
            <person name="Bougher N.L."/>
            <person name="Buchanan P."/>
            <person name="Buyck B."/>
            <person name="Bense V."/>
            <person name="Catcheside P."/>
            <person name="Chovatia M."/>
            <person name="Cooper J."/>
            <person name="Damon W."/>
            <person name="Desjardin D."/>
            <person name="Finy P."/>
            <person name="Geml J."/>
            <person name="Haridas S."/>
            <person name="Hughes K."/>
            <person name="Justo A."/>
            <person name="Karasinski D."/>
            <person name="Kautmanova I."/>
            <person name="Kiss B."/>
            <person name="Kocsube S."/>
            <person name="Kotiranta H."/>
            <person name="LaButti K.M."/>
            <person name="Lechner B.E."/>
            <person name="Liimatainen K."/>
            <person name="Lipzen A."/>
            <person name="Lukacs Z."/>
            <person name="Mihaltcheva S."/>
            <person name="Morgado L.N."/>
            <person name="Niskanen T."/>
            <person name="Noordeloos M.E."/>
            <person name="Ohm R.A."/>
            <person name="Ortiz-Santana B."/>
            <person name="Ovrebo C."/>
            <person name="Racz N."/>
            <person name="Riley R."/>
            <person name="Savchenko A."/>
            <person name="Shiryaev A."/>
            <person name="Soop K."/>
            <person name="Spirin V."/>
            <person name="Szebenyi C."/>
            <person name="Tomsovsky M."/>
            <person name="Tulloss R.E."/>
            <person name="Uehling J."/>
            <person name="Grigoriev I.V."/>
            <person name="Vagvolgyi C."/>
            <person name="Papp T."/>
            <person name="Martin F.M."/>
            <person name="Miettinen O."/>
            <person name="Hibbett D.S."/>
            <person name="Nagy L.G."/>
        </authorList>
    </citation>
    <scope>NUCLEOTIDE SEQUENCE [LARGE SCALE GENOMIC DNA]</scope>
    <source>
        <strain evidence="7 8">OMC1185</strain>
    </source>
</reference>
<dbReference type="Pfam" id="PF11754">
    <property type="entry name" value="Velvet"/>
    <property type="match status" value="2"/>
</dbReference>
<evidence type="ECO:0000256" key="4">
    <source>
        <dbReference type="ARBA" id="ARBA00023242"/>
    </source>
</evidence>
<dbReference type="Proteomes" id="UP000305948">
    <property type="component" value="Unassembled WGS sequence"/>
</dbReference>
<comment type="subcellular location">
    <subcellularLocation>
        <location evidence="1">Nucleus</location>
    </subcellularLocation>
</comment>
<evidence type="ECO:0000256" key="3">
    <source>
        <dbReference type="ARBA" id="ARBA00023163"/>
    </source>
</evidence>
<protein>
    <recommendedName>
        <fullName evidence="6">Velvet domain-containing protein</fullName>
    </recommendedName>
</protein>
<dbReference type="Gene3D" id="2.60.40.3960">
    <property type="entry name" value="Velvet domain"/>
    <property type="match status" value="1"/>
</dbReference>
<keyword evidence="8" id="KW-1185">Reference proteome</keyword>
<proteinExistence type="predicted"/>
<dbReference type="AlphaFoldDB" id="A0A5C3MPW4"/>
<dbReference type="PANTHER" id="PTHR33572">
    <property type="entry name" value="SPORE DEVELOPMENT REGULATOR VOSA"/>
    <property type="match status" value="1"/>
</dbReference>
<evidence type="ECO:0000256" key="1">
    <source>
        <dbReference type="ARBA" id="ARBA00004123"/>
    </source>
</evidence>
<dbReference type="EMBL" id="ML213533">
    <property type="protein sequence ID" value="TFK46088.1"/>
    <property type="molecule type" value="Genomic_DNA"/>
</dbReference>
<dbReference type="InterPro" id="IPR038491">
    <property type="entry name" value="Velvet_dom_sf"/>
</dbReference>
<keyword evidence="2" id="KW-0805">Transcription regulation</keyword>